<sequence length="225" mass="23862">MVATGPELVTLDLDDTLCRYDRSTADLLAVAFERADVEPFFSAAEYVATIPTVTGESPLDLRRKCFRALAAEQGRSVAVADRLAEGYPERDPTAVSFLPGAREALDALLAQHRLALVSNGEPSHQRAKLDTLGIAGMFEATVFGTPETGVKPDPEPFHRVLEAFGVGPGRAVHVGNSLASDVAGAQAAGIPAVWLRADGSAGGEVSPEYVVDNLAELHGRPFPWE</sequence>
<comment type="similarity">
    <text evidence="2">Belongs to the HAD-like hydrolase superfamily.</text>
</comment>
<dbReference type="Gene3D" id="1.20.120.710">
    <property type="entry name" value="Haloacid dehalogenase hydrolase-like domain"/>
    <property type="match status" value="1"/>
</dbReference>
<gene>
    <name evidence="5" type="ORF">SAMN05192554_13413</name>
</gene>
<dbReference type="NCBIfam" id="TIGR01549">
    <property type="entry name" value="HAD-SF-IA-v1"/>
    <property type="match status" value="1"/>
</dbReference>
<reference evidence="5 6" key="1">
    <citation type="submission" date="2016-10" db="EMBL/GenBank/DDBJ databases">
        <authorList>
            <person name="de Groot N.N."/>
        </authorList>
    </citation>
    <scope>NUCLEOTIDE SEQUENCE [LARGE SCALE GENOMIC DNA]</scope>
    <source>
        <strain evidence="6">EB21,IBRC-M 10013,KCTC 4048</strain>
    </source>
</reference>
<dbReference type="InterPro" id="IPR006439">
    <property type="entry name" value="HAD-SF_hydro_IA"/>
</dbReference>
<comment type="cofactor">
    <cofactor evidence="1">
        <name>Mg(2+)</name>
        <dbReference type="ChEBI" id="CHEBI:18420"/>
    </cofactor>
</comment>
<dbReference type="GO" id="GO:0016787">
    <property type="term" value="F:hydrolase activity"/>
    <property type="evidence" value="ECO:0007669"/>
    <property type="project" value="UniProtKB-KW"/>
</dbReference>
<dbReference type="Proteomes" id="UP000199370">
    <property type="component" value="Unassembled WGS sequence"/>
</dbReference>
<dbReference type="InterPro" id="IPR036412">
    <property type="entry name" value="HAD-like_sf"/>
</dbReference>
<dbReference type="AlphaFoldDB" id="A0A1H0B5Y7"/>
<proteinExistence type="inferred from homology"/>
<dbReference type="InterPro" id="IPR051400">
    <property type="entry name" value="HAD-like_hydrolase"/>
</dbReference>
<dbReference type="OrthoDB" id="27736at2157"/>
<keyword evidence="4" id="KW-0460">Magnesium</keyword>
<dbReference type="Pfam" id="PF00702">
    <property type="entry name" value="Hydrolase"/>
    <property type="match status" value="1"/>
</dbReference>
<dbReference type="Gene3D" id="3.40.50.1000">
    <property type="entry name" value="HAD superfamily/HAD-like"/>
    <property type="match status" value="1"/>
</dbReference>
<dbReference type="SUPFAM" id="SSF56784">
    <property type="entry name" value="HAD-like"/>
    <property type="match status" value="1"/>
</dbReference>
<dbReference type="STRING" id="996166.SAMN05192554_13413"/>
<dbReference type="EMBL" id="FNIA01000034">
    <property type="protein sequence ID" value="SDN41148.1"/>
    <property type="molecule type" value="Genomic_DNA"/>
</dbReference>
<keyword evidence="3 5" id="KW-0378">Hydrolase</keyword>
<evidence type="ECO:0000313" key="6">
    <source>
        <dbReference type="Proteomes" id="UP000199370"/>
    </source>
</evidence>
<name>A0A1H0B5Y7_9EURY</name>
<dbReference type="InterPro" id="IPR023214">
    <property type="entry name" value="HAD_sf"/>
</dbReference>
<evidence type="ECO:0000313" key="5">
    <source>
        <dbReference type="EMBL" id="SDN41148.1"/>
    </source>
</evidence>
<dbReference type="SFLD" id="SFLDG01129">
    <property type="entry name" value="C1.5:_HAD__Beta-PGM__Phosphata"/>
    <property type="match status" value="1"/>
</dbReference>
<protein>
    <submittedName>
        <fullName evidence="5">Putative hydrolase of the HAD superfamily</fullName>
    </submittedName>
</protein>
<evidence type="ECO:0000256" key="3">
    <source>
        <dbReference type="ARBA" id="ARBA00022801"/>
    </source>
</evidence>
<dbReference type="GO" id="GO:0044281">
    <property type="term" value="P:small molecule metabolic process"/>
    <property type="evidence" value="ECO:0007669"/>
    <property type="project" value="UniProtKB-ARBA"/>
</dbReference>
<accession>A0A1H0B5Y7</accession>
<dbReference type="NCBIfam" id="TIGR01509">
    <property type="entry name" value="HAD-SF-IA-v3"/>
    <property type="match status" value="1"/>
</dbReference>
<evidence type="ECO:0000256" key="1">
    <source>
        <dbReference type="ARBA" id="ARBA00001946"/>
    </source>
</evidence>
<evidence type="ECO:0000256" key="2">
    <source>
        <dbReference type="ARBA" id="ARBA00007958"/>
    </source>
</evidence>
<evidence type="ECO:0000256" key="4">
    <source>
        <dbReference type="ARBA" id="ARBA00022842"/>
    </source>
</evidence>
<organism evidence="5 6">
    <name type="scientific">Haloarchaeobius iranensis</name>
    <dbReference type="NCBI Taxonomy" id="996166"/>
    <lineage>
        <taxon>Archaea</taxon>
        <taxon>Methanobacteriati</taxon>
        <taxon>Methanobacteriota</taxon>
        <taxon>Stenosarchaea group</taxon>
        <taxon>Halobacteria</taxon>
        <taxon>Halobacteriales</taxon>
        <taxon>Halorubellaceae</taxon>
        <taxon>Haloarchaeobius</taxon>
    </lineage>
</organism>
<dbReference type="PANTHER" id="PTHR46470">
    <property type="entry name" value="N-ACYLNEURAMINATE-9-PHOSPHATASE"/>
    <property type="match status" value="1"/>
</dbReference>
<dbReference type="SFLD" id="SFLDS00003">
    <property type="entry name" value="Haloacid_Dehalogenase"/>
    <property type="match status" value="1"/>
</dbReference>
<keyword evidence="6" id="KW-1185">Reference proteome</keyword>
<dbReference type="RefSeq" id="WP_089736313.1">
    <property type="nucleotide sequence ID" value="NZ_FNIA01000034.1"/>
</dbReference>